<reference evidence="2" key="1">
    <citation type="submission" date="2015-09" db="EMBL/GenBank/DDBJ databases">
        <authorList>
            <person name="Daims H."/>
        </authorList>
    </citation>
    <scope>NUCLEOTIDE SEQUENCE [LARGE SCALE GENOMIC DNA]</scope>
</reference>
<name>A0A0S4KMZ7_9BACT</name>
<gene>
    <name evidence="1" type="ORF">NITINOP_0866</name>
</gene>
<evidence type="ECO:0000313" key="2">
    <source>
        <dbReference type="Proteomes" id="UP000066284"/>
    </source>
</evidence>
<sequence>MTRRYKAQFPAAEGLPYQSAMFRGNGVQIEFPPTSVPVHFPLDRVLSGNVVGMNNKDQV</sequence>
<keyword evidence="2" id="KW-1185">Reference proteome</keyword>
<dbReference type="AlphaFoldDB" id="A0A0S4KMZ7"/>
<organism evidence="1 2">
    <name type="scientific">Candidatus Nitrospira inopinata</name>
    <dbReference type="NCBI Taxonomy" id="1715989"/>
    <lineage>
        <taxon>Bacteria</taxon>
        <taxon>Pseudomonadati</taxon>
        <taxon>Nitrospirota</taxon>
        <taxon>Nitrospiria</taxon>
        <taxon>Nitrospirales</taxon>
        <taxon>Nitrospiraceae</taxon>
        <taxon>Nitrospira</taxon>
    </lineage>
</organism>
<dbReference type="Proteomes" id="UP000066284">
    <property type="component" value="Chromosome 1"/>
</dbReference>
<dbReference type="KEGG" id="nio:NITINOP_0866"/>
<protein>
    <submittedName>
        <fullName evidence="1">Uncharacterized protein</fullName>
    </submittedName>
</protein>
<dbReference type="EMBL" id="LN885086">
    <property type="protein sequence ID" value="CUQ65841.1"/>
    <property type="molecule type" value="Genomic_DNA"/>
</dbReference>
<accession>A0A0S4KMZ7</accession>
<proteinExistence type="predicted"/>
<evidence type="ECO:0000313" key="1">
    <source>
        <dbReference type="EMBL" id="CUQ65841.1"/>
    </source>
</evidence>